<dbReference type="EMBL" id="KV454480">
    <property type="protein sequence ID" value="ODV61279.1"/>
    <property type="molecule type" value="Genomic_DNA"/>
</dbReference>
<proteinExistence type="inferred from homology"/>
<dbReference type="UniPathway" id="UPA00275">
    <property type="reaction ID" value="UER00399"/>
</dbReference>
<keyword evidence="6" id="KW-1185">Reference proteome</keyword>
<evidence type="ECO:0000313" key="5">
    <source>
        <dbReference type="EMBL" id="ODV61279.1"/>
    </source>
</evidence>
<dbReference type="STRING" id="1344418.A0A1D2VI42"/>
<dbReference type="OrthoDB" id="60371at2759"/>
<dbReference type="GO" id="GO:0008686">
    <property type="term" value="F:3,4-dihydroxy-2-butanone-4-phosphate synthase activity"/>
    <property type="evidence" value="ECO:0007669"/>
    <property type="project" value="UniProtKB-EC"/>
</dbReference>
<evidence type="ECO:0000256" key="4">
    <source>
        <dbReference type="RuleBase" id="RU003843"/>
    </source>
</evidence>
<protein>
    <recommendedName>
        <fullName evidence="4">3,4-dihydroxy-2-butanone 4-phosphate synthase</fullName>
        <shortName evidence="4">DHBP synthase</shortName>
        <ecNumber evidence="4">4.1.99.12</ecNumber>
    </recommendedName>
</protein>
<dbReference type="AlphaFoldDB" id="A0A1D2VI42"/>
<comment type="pathway">
    <text evidence="1 4">Cofactor biosynthesis; riboflavin biosynthesis; 2-hydroxy-3-oxobutyl phosphate from D-ribulose 5-phosphate: step 1/1.</text>
</comment>
<name>A0A1D2VI42_9ASCO</name>
<comment type="catalytic activity">
    <reaction evidence="4">
        <text>D-ribulose 5-phosphate = (2S)-2-hydroxy-3-oxobutyl phosphate + formate + H(+)</text>
        <dbReference type="Rhea" id="RHEA:18457"/>
        <dbReference type="ChEBI" id="CHEBI:15378"/>
        <dbReference type="ChEBI" id="CHEBI:15740"/>
        <dbReference type="ChEBI" id="CHEBI:58121"/>
        <dbReference type="ChEBI" id="CHEBI:58830"/>
        <dbReference type="EC" id="4.1.99.12"/>
    </reaction>
</comment>
<dbReference type="GeneID" id="30966928"/>
<dbReference type="Pfam" id="PF00926">
    <property type="entry name" value="DHBP_synthase"/>
    <property type="match status" value="1"/>
</dbReference>
<dbReference type="RefSeq" id="XP_020047586.1">
    <property type="nucleotide sequence ID" value="XM_020193292.1"/>
</dbReference>
<dbReference type="SUPFAM" id="SSF55821">
    <property type="entry name" value="YrdC/RibB"/>
    <property type="match status" value="1"/>
</dbReference>
<dbReference type="InParanoid" id="A0A1D2VI42"/>
<keyword evidence="4" id="KW-0456">Lyase</keyword>
<evidence type="ECO:0000313" key="6">
    <source>
        <dbReference type="Proteomes" id="UP000095038"/>
    </source>
</evidence>
<dbReference type="NCBIfam" id="TIGR00506">
    <property type="entry name" value="ribB"/>
    <property type="match status" value="1"/>
</dbReference>
<dbReference type="Gene3D" id="3.90.870.10">
    <property type="entry name" value="DHBP synthase"/>
    <property type="match status" value="1"/>
</dbReference>
<organism evidence="5 6">
    <name type="scientific">Ascoidea rubescens DSM 1968</name>
    <dbReference type="NCBI Taxonomy" id="1344418"/>
    <lineage>
        <taxon>Eukaryota</taxon>
        <taxon>Fungi</taxon>
        <taxon>Dikarya</taxon>
        <taxon>Ascomycota</taxon>
        <taxon>Saccharomycotina</taxon>
        <taxon>Saccharomycetes</taxon>
        <taxon>Ascoideaceae</taxon>
        <taxon>Ascoidea</taxon>
    </lineage>
</organism>
<sequence length="186" mass="21038">MDDEDRENEGDLIIAAEFIDQQKMAFLVRHSSGYICAPLSNERADLLNLPLMLPPNQQTDRHRTAYTITVDFKIGTTTGISSRDRALTCSKLADPNSKPDDFLKPGHIVPLRAHPNLLKERHGHTEAAIQLCRLTDLQDAAVICELVRDDDGLMKRLDDCIEFSKDFNIKLITIKHLIDYINSNNL</sequence>
<keyword evidence="3 4" id="KW-0479">Metal-binding</keyword>
<dbReference type="Proteomes" id="UP000095038">
    <property type="component" value="Unassembled WGS sequence"/>
</dbReference>
<accession>A0A1D2VI42</accession>
<dbReference type="FunCoup" id="A0A1D2VI42">
    <property type="interactions" value="123"/>
</dbReference>
<dbReference type="GO" id="GO:0046872">
    <property type="term" value="F:metal ion binding"/>
    <property type="evidence" value="ECO:0007669"/>
    <property type="project" value="UniProtKB-KW"/>
</dbReference>
<evidence type="ECO:0000256" key="3">
    <source>
        <dbReference type="ARBA" id="ARBA00022723"/>
    </source>
</evidence>
<dbReference type="GO" id="GO:0009231">
    <property type="term" value="P:riboflavin biosynthetic process"/>
    <property type="evidence" value="ECO:0007669"/>
    <property type="project" value="UniProtKB-UniPathway"/>
</dbReference>
<comment type="similarity">
    <text evidence="4">Belongs to the DHBP synthase family.</text>
</comment>
<gene>
    <name evidence="5" type="ORF">ASCRUDRAFT_75969</name>
</gene>
<keyword evidence="2 4" id="KW-0686">Riboflavin biosynthesis</keyword>
<dbReference type="GO" id="GO:0005829">
    <property type="term" value="C:cytosol"/>
    <property type="evidence" value="ECO:0007669"/>
    <property type="project" value="EnsemblFungi"/>
</dbReference>
<comment type="subunit">
    <text evidence="4">Homodimer.</text>
</comment>
<dbReference type="GO" id="GO:0005758">
    <property type="term" value="C:mitochondrial intermembrane space"/>
    <property type="evidence" value="ECO:0007669"/>
    <property type="project" value="EnsemblFungi"/>
</dbReference>
<dbReference type="GO" id="GO:0009060">
    <property type="term" value="P:aerobic respiration"/>
    <property type="evidence" value="ECO:0007669"/>
    <property type="project" value="EnsemblFungi"/>
</dbReference>
<keyword evidence="4" id="KW-0464">Manganese</keyword>
<reference evidence="6" key="1">
    <citation type="submission" date="2016-05" db="EMBL/GenBank/DDBJ databases">
        <title>Comparative genomics of biotechnologically important yeasts.</title>
        <authorList>
            <consortium name="DOE Joint Genome Institute"/>
            <person name="Riley R."/>
            <person name="Haridas S."/>
            <person name="Wolfe K.H."/>
            <person name="Lopes M.R."/>
            <person name="Hittinger C.T."/>
            <person name="Goker M."/>
            <person name="Salamov A."/>
            <person name="Wisecaver J."/>
            <person name="Long T.M."/>
            <person name="Aerts A.L."/>
            <person name="Barry K."/>
            <person name="Choi C."/>
            <person name="Clum A."/>
            <person name="Coughlan A.Y."/>
            <person name="Deshpande S."/>
            <person name="Douglass A.P."/>
            <person name="Hanson S.J."/>
            <person name="Klenk H.-P."/>
            <person name="Labutti K."/>
            <person name="Lapidus A."/>
            <person name="Lindquist E."/>
            <person name="Lipzen A."/>
            <person name="Meier-Kolthoff J.P."/>
            <person name="Ohm R.A."/>
            <person name="Otillar R.P."/>
            <person name="Pangilinan J."/>
            <person name="Peng Y."/>
            <person name="Rokas A."/>
            <person name="Rosa C.A."/>
            <person name="Scheuner C."/>
            <person name="Sibirny A.A."/>
            <person name="Slot J.C."/>
            <person name="Stielow J.B."/>
            <person name="Sun H."/>
            <person name="Kurtzman C.P."/>
            <person name="Blackwell M."/>
            <person name="Grigoriev I.V."/>
            <person name="Jeffries T.W."/>
        </authorList>
    </citation>
    <scope>NUCLEOTIDE SEQUENCE [LARGE SCALE GENOMIC DNA]</scope>
    <source>
        <strain evidence="6">DSM 1968</strain>
    </source>
</reference>
<dbReference type="PANTHER" id="PTHR21327">
    <property type="entry name" value="GTP CYCLOHYDROLASE II-RELATED"/>
    <property type="match status" value="1"/>
</dbReference>
<dbReference type="InterPro" id="IPR017945">
    <property type="entry name" value="DHBP_synth_RibB-like_a/b_dom"/>
</dbReference>
<dbReference type="InterPro" id="IPR000422">
    <property type="entry name" value="DHBP_synthase_RibB"/>
</dbReference>
<comment type="function">
    <text evidence="4">Catalyzes the conversion of D-ribulose 5-phosphate to formate and 3,4-dihydroxy-2-butanone 4-phosphate.</text>
</comment>
<evidence type="ECO:0000256" key="2">
    <source>
        <dbReference type="ARBA" id="ARBA00022619"/>
    </source>
</evidence>
<keyword evidence="4" id="KW-0460">Magnesium</keyword>
<comment type="cofactor">
    <cofactor evidence="4">
        <name>Mg(2+)</name>
        <dbReference type="ChEBI" id="CHEBI:18420"/>
    </cofactor>
    <cofactor evidence="4">
        <name>Mn(2+)</name>
        <dbReference type="ChEBI" id="CHEBI:29035"/>
    </cofactor>
    <text evidence="4">Binds 2 divalent metal cations per subunit. Magnesium or manganese.</text>
</comment>
<dbReference type="PANTHER" id="PTHR21327:SF18">
    <property type="entry name" value="3,4-DIHYDROXY-2-BUTANONE 4-PHOSPHATE SYNTHASE"/>
    <property type="match status" value="1"/>
</dbReference>
<dbReference type="EC" id="4.1.99.12" evidence="4"/>
<evidence type="ECO:0000256" key="1">
    <source>
        <dbReference type="ARBA" id="ARBA00004904"/>
    </source>
</evidence>